<evidence type="ECO:0000313" key="3">
    <source>
        <dbReference type="EMBL" id="KAK3593420.1"/>
    </source>
</evidence>
<dbReference type="Proteomes" id="UP001195483">
    <property type="component" value="Unassembled WGS sequence"/>
</dbReference>
<dbReference type="InterPro" id="IPR001258">
    <property type="entry name" value="NHL_repeat"/>
</dbReference>
<proteinExistence type="predicted"/>
<reference evidence="3" key="1">
    <citation type="journal article" date="2021" name="Genome Biol. Evol.">
        <title>A High-Quality Reference Genome for a Parasitic Bivalve with Doubly Uniparental Inheritance (Bivalvia: Unionida).</title>
        <authorList>
            <person name="Smith C.H."/>
        </authorList>
    </citation>
    <scope>NUCLEOTIDE SEQUENCE</scope>
    <source>
        <strain evidence="3">CHS0354</strain>
    </source>
</reference>
<dbReference type="SUPFAM" id="SSF101898">
    <property type="entry name" value="NHL repeat"/>
    <property type="match status" value="1"/>
</dbReference>
<dbReference type="Gene3D" id="2.120.10.30">
    <property type="entry name" value="TolB, C-terminal domain"/>
    <property type="match status" value="1"/>
</dbReference>
<gene>
    <name evidence="3" type="ORF">CHS0354_020178</name>
</gene>
<dbReference type="PROSITE" id="PS51125">
    <property type="entry name" value="NHL"/>
    <property type="match status" value="1"/>
</dbReference>
<dbReference type="GO" id="GO:0061630">
    <property type="term" value="F:ubiquitin protein ligase activity"/>
    <property type="evidence" value="ECO:0007669"/>
    <property type="project" value="TreeGrafter"/>
</dbReference>
<dbReference type="Pfam" id="PF01436">
    <property type="entry name" value="NHL"/>
    <property type="match status" value="1"/>
</dbReference>
<name>A0AAE0SK47_9BIVA</name>
<reference evidence="3" key="3">
    <citation type="submission" date="2023-05" db="EMBL/GenBank/DDBJ databases">
        <authorList>
            <person name="Smith C.H."/>
        </authorList>
    </citation>
    <scope>NUCLEOTIDE SEQUENCE</scope>
    <source>
        <strain evidence="3">CHS0354</strain>
        <tissue evidence="3">Mantle</tissue>
    </source>
</reference>
<dbReference type="GO" id="GO:0000209">
    <property type="term" value="P:protein polyubiquitination"/>
    <property type="evidence" value="ECO:0007669"/>
    <property type="project" value="TreeGrafter"/>
</dbReference>
<dbReference type="CDD" id="cd05819">
    <property type="entry name" value="NHL"/>
    <property type="match status" value="1"/>
</dbReference>
<accession>A0AAE0SK47</accession>
<dbReference type="PANTHER" id="PTHR24104">
    <property type="entry name" value="E3 UBIQUITIN-PROTEIN LIGASE NHLRC1-RELATED"/>
    <property type="match status" value="1"/>
</dbReference>
<feature type="repeat" description="NHL" evidence="2">
    <location>
        <begin position="371"/>
        <end position="399"/>
    </location>
</feature>
<keyword evidence="4" id="KW-1185">Reference proteome</keyword>
<evidence type="ECO:0000256" key="2">
    <source>
        <dbReference type="PROSITE-ProRule" id="PRU00504"/>
    </source>
</evidence>
<protein>
    <recommendedName>
        <fullName evidence="5">Tripartite motif-containing protein 2</fullName>
    </recommendedName>
</protein>
<evidence type="ECO:0000313" key="4">
    <source>
        <dbReference type="Proteomes" id="UP001195483"/>
    </source>
</evidence>
<dbReference type="AlphaFoldDB" id="A0AAE0SK47"/>
<reference evidence="3" key="2">
    <citation type="journal article" date="2021" name="Genome Biol. Evol.">
        <title>Developing a high-quality reference genome for a parasitic bivalve with doubly uniparental inheritance (Bivalvia: Unionida).</title>
        <authorList>
            <person name="Smith C.H."/>
        </authorList>
    </citation>
    <scope>NUCLEOTIDE SEQUENCE</scope>
    <source>
        <strain evidence="3">CHS0354</strain>
        <tissue evidence="3">Mantle</tissue>
    </source>
</reference>
<dbReference type="EMBL" id="JAEAOA010001231">
    <property type="protein sequence ID" value="KAK3593420.1"/>
    <property type="molecule type" value="Genomic_DNA"/>
</dbReference>
<sequence>MSLAEVAAQRKALRSLAEYETSITIQVENVVHKFRERAKVVHSEIDGYVSNVISELKQKLQAEIHRIRSVMDSLRSELNSPMYESTPRGDHLLGKDSADRSKTFIKLQKFGRKSKFDKKEAVFLEGEVSAKTLSKLIGTYVLEDLSPIPLTTARITHEATKRTETKILRSFRCGEENETVHAIGPVSSDSAYASCGWGTRKLNLFKRDGQKIQSATLNIQVNDITAFFDGKKQSLLVSSYKEKSIKTLDMETLKTSDFAYISLFPGGICSDGLNNIYVCLRDNYQRQVSFGSRRMVAKLSSHGEILSAIEKDKEQHNIFGYPFRVAVNINGDICVSDYGDGTRGVNILTKEWKLRGTYKGSGGKALEKPFLPHGICCDSKGHILVSDWNNDCVHVLDYDGQFLLFLFKKKDGIEGPNAIAIDGDGYLWVGDSRGKIHILKYSISRD</sequence>
<dbReference type="GO" id="GO:0008270">
    <property type="term" value="F:zinc ion binding"/>
    <property type="evidence" value="ECO:0007669"/>
    <property type="project" value="UniProtKB-KW"/>
</dbReference>
<organism evidence="3 4">
    <name type="scientific">Potamilus streckersoni</name>
    <dbReference type="NCBI Taxonomy" id="2493646"/>
    <lineage>
        <taxon>Eukaryota</taxon>
        <taxon>Metazoa</taxon>
        <taxon>Spiralia</taxon>
        <taxon>Lophotrochozoa</taxon>
        <taxon>Mollusca</taxon>
        <taxon>Bivalvia</taxon>
        <taxon>Autobranchia</taxon>
        <taxon>Heteroconchia</taxon>
        <taxon>Palaeoheterodonta</taxon>
        <taxon>Unionida</taxon>
        <taxon>Unionoidea</taxon>
        <taxon>Unionidae</taxon>
        <taxon>Ambleminae</taxon>
        <taxon>Lampsilini</taxon>
        <taxon>Potamilus</taxon>
    </lineage>
</organism>
<evidence type="ECO:0008006" key="5">
    <source>
        <dbReference type="Google" id="ProtNLM"/>
    </source>
</evidence>
<dbReference type="InterPro" id="IPR011042">
    <property type="entry name" value="6-blade_b-propeller_TolB-like"/>
</dbReference>
<comment type="caution">
    <text evidence="3">The sequence shown here is derived from an EMBL/GenBank/DDBJ whole genome shotgun (WGS) entry which is preliminary data.</text>
</comment>
<evidence type="ECO:0000256" key="1">
    <source>
        <dbReference type="ARBA" id="ARBA00022737"/>
    </source>
</evidence>
<keyword evidence="1" id="KW-0677">Repeat</keyword>
<dbReference type="GO" id="GO:0043161">
    <property type="term" value="P:proteasome-mediated ubiquitin-dependent protein catabolic process"/>
    <property type="evidence" value="ECO:0007669"/>
    <property type="project" value="TreeGrafter"/>
</dbReference>
<dbReference type="PANTHER" id="PTHR24104:SF25">
    <property type="entry name" value="PROTEIN LIN-41"/>
    <property type="match status" value="1"/>
</dbReference>
<dbReference type="InterPro" id="IPR050952">
    <property type="entry name" value="TRIM-NHL_E3_ligases"/>
</dbReference>